<dbReference type="InterPro" id="IPR039426">
    <property type="entry name" value="TonB-dep_rcpt-like"/>
</dbReference>
<dbReference type="AlphaFoldDB" id="A0AAU9D099"/>
<evidence type="ECO:0000256" key="8">
    <source>
        <dbReference type="PROSITE-ProRule" id="PRU01360"/>
    </source>
</evidence>
<evidence type="ECO:0000256" key="7">
    <source>
        <dbReference type="ARBA" id="ARBA00023237"/>
    </source>
</evidence>
<comment type="subcellular location">
    <subcellularLocation>
        <location evidence="1 8">Cell outer membrane</location>
        <topology evidence="1 8">Multi-pass membrane protein</topology>
    </subcellularLocation>
</comment>
<protein>
    <submittedName>
        <fullName evidence="12">TonB-dependent receptor</fullName>
    </submittedName>
</protein>
<dbReference type="EMBL" id="AP025314">
    <property type="protein sequence ID" value="BDD09383.1"/>
    <property type="molecule type" value="Genomic_DNA"/>
</dbReference>
<dbReference type="InterPro" id="IPR008969">
    <property type="entry name" value="CarboxyPept-like_regulatory"/>
</dbReference>
<dbReference type="GO" id="GO:0009279">
    <property type="term" value="C:cell outer membrane"/>
    <property type="evidence" value="ECO:0007669"/>
    <property type="project" value="UniProtKB-SubCell"/>
</dbReference>
<keyword evidence="3 8" id="KW-1134">Transmembrane beta strand</keyword>
<evidence type="ECO:0000256" key="2">
    <source>
        <dbReference type="ARBA" id="ARBA00022448"/>
    </source>
</evidence>
<evidence type="ECO:0000256" key="1">
    <source>
        <dbReference type="ARBA" id="ARBA00004571"/>
    </source>
</evidence>
<keyword evidence="12" id="KW-0675">Receptor</keyword>
<keyword evidence="6 8" id="KW-0472">Membrane</keyword>
<accession>A0AAU9D099</accession>
<dbReference type="Gene3D" id="2.40.170.20">
    <property type="entry name" value="TonB-dependent receptor, beta-barrel domain"/>
    <property type="match status" value="1"/>
</dbReference>
<dbReference type="Pfam" id="PF00593">
    <property type="entry name" value="TonB_dep_Rec_b-barrel"/>
    <property type="match status" value="1"/>
</dbReference>
<evidence type="ECO:0000313" key="13">
    <source>
        <dbReference type="Proteomes" id="UP001348817"/>
    </source>
</evidence>
<evidence type="ECO:0000256" key="6">
    <source>
        <dbReference type="ARBA" id="ARBA00023136"/>
    </source>
</evidence>
<evidence type="ECO:0000256" key="4">
    <source>
        <dbReference type="ARBA" id="ARBA00022692"/>
    </source>
</evidence>
<dbReference type="SUPFAM" id="SSF56935">
    <property type="entry name" value="Porins"/>
    <property type="match status" value="1"/>
</dbReference>
<evidence type="ECO:0000259" key="10">
    <source>
        <dbReference type="Pfam" id="PF00593"/>
    </source>
</evidence>
<dbReference type="Pfam" id="PF07715">
    <property type="entry name" value="Plug"/>
    <property type="match status" value="1"/>
</dbReference>
<evidence type="ECO:0000256" key="9">
    <source>
        <dbReference type="RuleBase" id="RU003357"/>
    </source>
</evidence>
<feature type="domain" description="TonB-dependent receptor-like beta-barrel" evidence="10">
    <location>
        <begin position="305"/>
        <end position="676"/>
    </location>
</feature>
<dbReference type="InterPro" id="IPR012910">
    <property type="entry name" value="Plug_dom"/>
</dbReference>
<evidence type="ECO:0000256" key="5">
    <source>
        <dbReference type="ARBA" id="ARBA00023077"/>
    </source>
</evidence>
<dbReference type="KEGG" id="fax:FUAX_18150"/>
<dbReference type="GO" id="GO:0044718">
    <property type="term" value="P:siderophore transmembrane transport"/>
    <property type="evidence" value="ECO:0007669"/>
    <property type="project" value="TreeGrafter"/>
</dbReference>
<dbReference type="GO" id="GO:0015344">
    <property type="term" value="F:siderophore uptake transmembrane transporter activity"/>
    <property type="evidence" value="ECO:0007669"/>
    <property type="project" value="TreeGrafter"/>
</dbReference>
<evidence type="ECO:0000313" key="12">
    <source>
        <dbReference type="EMBL" id="BDD09383.1"/>
    </source>
</evidence>
<keyword evidence="2 8" id="KW-0813">Transport</keyword>
<dbReference type="Proteomes" id="UP001348817">
    <property type="component" value="Chromosome"/>
</dbReference>
<dbReference type="InterPro" id="IPR036942">
    <property type="entry name" value="Beta-barrel_TonB_sf"/>
</dbReference>
<dbReference type="InterPro" id="IPR037066">
    <property type="entry name" value="Plug_dom_sf"/>
</dbReference>
<dbReference type="InterPro" id="IPR000531">
    <property type="entry name" value="Beta-barrel_TonB"/>
</dbReference>
<proteinExistence type="inferred from homology"/>
<dbReference type="PANTHER" id="PTHR30069:SF57">
    <property type="entry name" value="TONB-DEPENDENT RECEPTOR"/>
    <property type="match status" value="1"/>
</dbReference>
<dbReference type="RefSeq" id="WP_338394590.1">
    <property type="nucleotide sequence ID" value="NZ_AP025314.1"/>
</dbReference>
<organism evidence="12 13">
    <name type="scientific">Fulvitalea axinellae</name>
    <dbReference type="NCBI Taxonomy" id="1182444"/>
    <lineage>
        <taxon>Bacteria</taxon>
        <taxon>Pseudomonadati</taxon>
        <taxon>Bacteroidota</taxon>
        <taxon>Cytophagia</taxon>
        <taxon>Cytophagales</taxon>
        <taxon>Persicobacteraceae</taxon>
        <taxon>Fulvitalea</taxon>
    </lineage>
</organism>
<reference evidence="12 13" key="1">
    <citation type="submission" date="2021-12" db="EMBL/GenBank/DDBJ databases">
        <title>Genome sequencing of bacteria with rrn-lacking chromosome and rrn-plasmid.</title>
        <authorList>
            <person name="Anda M."/>
            <person name="Iwasaki W."/>
        </authorList>
    </citation>
    <scope>NUCLEOTIDE SEQUENCE [LARGE SCALE GENOMIC DNA]</scope>
    <source>
        <strain evidence="12 13">DSM 100852</strain>
    </source>
</reference>
<dbReference type="Gene3D" id="2.60.40.1120">
    <property type="entry name" value="Carboxypeptidase-like, regulatory domain"/>
    <property type="match status" value="1"/>
</dbReference>
<sequence>MRSLITLIIILIALTEGLAQGASIYGRIRSASGFVELAQVGLRSTSYGAVTDGEGNFRIDGIPEGEYRLVCSHVGMKEYAKKIRLETGINREINILLEENAETLERVVVTGTRTQRKITESPVAVNVLNAQTLEFTQSATLSDGLSFQPGLRVETDCQTCNYTQLRMNGLQGGYSQILINSRPVFSALTGLYGLEQIPTNLIDRVEVVRGGGSALYGSSAIAGTVNVITKKPKSNSYSVSNSISLIDGEEADNQFNVNGTIVNESATAGLSFFGTRRKREGYDANGDGFSEMAQLRTNSFGTDAFLMLGDRATLGANLYSIYEDRRGGNKLNTVAHLADQAEERIHHVLIGGLDFEYEGKGWDLTAYFSGQDTRRKHYTGVNNFDQGEAPLEAYGNTKNWTLLGGFQLNTTLADFLGGKNVLSLGGEIKYDYTFDKIPLYDYLIDQDVRQGGVFAQSDWEITPALTLLTGVRVDKHNLVDGLIASPRVSALYRLGNFQFRGAYSTGYRAPQAFDTDLHLAFSEGGVTLPAFDPELEEERSRSFSLSVNYERSTADFMYGISLEGFRTRLFDTFVFEEDGEDEKGNTIMRKKNGDNSTVTGLTFELRGAFREKIQAEAGVTFQRSSYDEGVKYLEGLPATKDFLRTPNDYGFWTLTYFPFSEAYVSLSGVYTGSMKVPHFAGAPGVTEDSYYDSPEFWETHIKLSKTLHIGAGGHDLEFFGGIRNIFNAYQDDFDLGKDRDSGYIYGPSAPRTYFVGAKLGFMN</sequence>
<keyword evidence="7 8" id="KW-0998">Cell outer membrane</keyword>
<dbReference type="Pfam" id="PF13715">
    <property type="entry name" value="CarbopepD_reg_2"/>
    <property type="match status" value="1"/>
</dbReference>
<evidence type="ECO:0000256" key="3">
    <source>
        <dbReference type="ARBA" id="ARBA00022452"/>
    </source>
</evidence>
<evidence type="ECO:0000259" key="11">
    <source>
        <dbReference type="Pfam" id="PF07715"/>
    </source>
</evidence>
<dbReference type="Gene3D" id="2.170.130.10">
    <property type="entry name" value="TonB-dependent receptor, plug domain"/>
    <property type="match status" value="1"/>
</dbReference>
<keyword evidence="13" id="KW-1185">Reference proteome</keyword>
<feature type="domain" description="TonB-dependent receptor plug" evidence="11">
    <location>
        <begin position="119"/>
        <end position="224"/>
    </location>
</feature>
<gene>
    <name evidence="12" type="ORF">FUAX_18150</name>
</gene>
<keyword evidence="5 9" id="KW-0798">TonB box</keyword>
<keyword evidence="4 8" id="KW-0812">Transmembrane</keyword>
<comment type="similarity">
    <text evidence="8 9">Belongs to the TonB-dependent receptor family.</text>
</comment>
<dbReference type="PROSITE" id="PS52016">
    <property type="entry name" value="TONB_DEPENDENT_REC_3"/>
    <property type="match status" value="1"/>
</dbReference>
<dbReference type="PANTHER" id="PTHR30069">
    <property type="entry name" value="TONB-DEPENDENT OUTER MEMBRANE RECEPTOR"/>
    <property type="match status" value="1"/>
</dbReference>
<dbReference type="SUPFAM" id="SSF49464">
    <property type="entry name" value="Carboxypeptidase regulatory domain-like"/>
    <property type="match status" value="1"/>
</dbReference>
<name>A0AAU9D099_9BACT</name>